<keyword evidence="2" id="KW-0813">Transport</keyword>
<evidence type="ECO:0000313" key="8">
    <source>
        <dbReference type="EMBL" id="MEA5361750.1"/>
    </source>
</evidence>
<evidence type="ECO:0000313" key="9">
    <source>
        <dbReference type="Proteomes" id="UP001304298"/>
    </source>
</evidence>
<organism evidence="8 9">
    <name type="scientific">Amycolatopsis heterodermiae</name>
    <dbReference type="NCBI Taxonomy" id="3110235"/>
    <lineage>
        <taxon>Bacteria</taxon>
        <taxon>Bacillati</taxon>
        <taxon>Actinomycetota</taxon>
        <taxon>Actinomycetes</taxon>
        <taxon>Pseudonocardiales</taxon>
        <taxon>Pseudonocardiaceae</taxon>
        <taxon>Amycolatopsis</taxon>
    </lineage>
</organism>
<feature type="chain" id="PRO_5045293103" evidence="6">
    <location>
        <begin position="21"/>
        <end position="323"/>
    </location>
</feature>
<dbReference type="PROSITE" id="PS51257">
    <property type="entry name" value="PROKAR_LIPOPROTEIN"/>
    <property type="match status" value="1"/>
</dbReference>
<dbReference type="SUPFAM" id="SSF53850">
    <property type="entry name" value="Periplasmic binding protein-like II"/>
    <property type="match status" value="1"/>
</dbReference>
<dbReference type="PANTHER" id="PTHR30085:SF6">
    <property type="entry name" value="ABC TRANSPORTER GLUTAMINE-BINDING PROTEIN GLNH"/>
    <property type="match status" value="1"/>
</dbReference>
<dbReference type="Proteomes" id="UP001304298">
    <property type="component" value="Unassembled WGS sequence"/>
</dbReference>
<dbReference type="SMART" id="SM00062">
    <property type="entry name" value="PBPb"/>
    <property type="match status" value="1"/>
</dbReference>
<comment type="caution">
    <text evidence="8">The sequence shown here is derived from an EMBL/GenBank/DDBJ whole genome shotgun (WGS) entry which is preliminary data.</text>
</comment>
<dbReference type="PROSITE" id="PS01039">
    <property type="entry name" value="SBP_BACTERIAL_3"/>
    <property type="match status" value="1"/>
</dbReference>
<feature type="region of interest" description="Disordered" evidence="5">
    <location>
        <begin position="30"/>
        <end position="59"/>
    </location>
</feature>
<dbReference type="InterPro" id="IPR001638">
    <property type="entry name" value="Solute-binding_3/MltF_N"/>
</dbReference>
<feature type="signal peptide" evidence="6">
    <location>
        <begin position="1"/>
        <end position="20"/>
    </location>
</feature>
<dbReference type="EMBL" id="JAYFSI010000004">
    <property type="protein sequence ID" value="MEA5361750.1"/>
    <property type="molecule type" value="Genomic_DNA"/>
</dbReference>
<name>A0ABU5R7X4_9PSEU</name>
<gene>
    <name evidence="8" type="ORF">VA596_19575</name>
</gene>
<keyword evidence="3 6" id="KW-0732">Signal</keyword>
<dbReference type="Pfam" id="PF00497">
    <property type="entry name" value="SBP_bac_3"/>
    <property type="match status" value="1"/>
</dbReference>
<sequence>MSRRGYAVRTGVLVVVAALAAACGSPGKPVDPAPVSNAAWPQPAHVGGPDSTAGGGADTSCNPLASLAPSGTSIPSGSTMAKIKERGKLIAGVDQTTYLFGFRNPTTGNLEGFDIDMVNQIAKAIFGSADGHVQFRAIPSSQRENVLKDHQVDVVVRTYSITCDRRKVVQFSSVYYKAGQRILVTKESPVRKLTDLTGKRVCAAKKSTSLAKIATDPAKPVPVSVDNWSDCLVMLQQGQVEAVSTDDTILAGMAAQDPTLQVVGDQFTEENYGIGVPKDDEDMVKYVNAVLDNVRGNGAWQDSYHKWVESSLGPASPPSPQYQ</sequence>
<dbReference type="Gene3D" id="3.40.190.10">
    <property type="entry name" value="Periplasmic binding protein-like II"/>
    <property type="match status" value="2"/>
</dbReference>
<evidence type="ECO:0000256" key="4">
    <source>
        <dbReference type="RuleBase" id="RU003744"/>
    </source>
</evidence>
<evidence type="ECO:0000259" key="7">
    <source>
        <dbReference type="SMART" id="SM00062"/>
    </source>
</evidence>
<evidence type="ECO:0000256" key="1">
    <source>
        <dbReference type="ARBA" id="ARBA00010333"/>
    </source>
</evidence>
<reference evidence="8 9" key="1">
    <citation type="submission" date="2023-12" db="EMBL/GenBank/DDBJ databases">
        <title>Amycolatopsis sp. V23-08.</title>
        <authorList>
            <person name="Somphong A."/>
        </authorList>
    </citation>
    <scope>NUCLEOTIDE SEQUENCE [LARGE SCALE GENOMIC DNA]</scope>
    <source>
        <strain evidence="8 9">V23-08</strain>
    </source>
</reference>
<proteinExistence type="inferred from homology"/>
<dbReference type="RefSeq" id="WP_323329168.1">
    <property type="nucleotide sequence ID" value="NZ_JAYFSI010000004.1"/>
</dbReference>
<dbReference type="InterPro" id="IPR018313">
    <property type="entry name" value="SBP_3_CS"/>
</dbReference>
<comment type="similarity">
    <text evidence="1 4">Belongs to the bacterial solute-binding protein 3 family.</text>
</comment>
<evidence type="ECO:0000256" key="6">
    <source>
        <dbReference type="SAM" id="SignalP"/>
    </source>
</evidence>
<evidence type="ECO:0000256" key="5">
    <source>
        <dbReference type="SAM" id="MobiDB-lite"/>
    </source>
</evidence>
<keyword evidence="9" id="KW-1185">Reference proteome</keyword>
<dbReference type="PANTHER" id="PTHR30085">
    <property type="entry name" value="AMINO ACID ABC TRANSPORTER PERMEASE"/>
    <property type="match status" value="1"/>
</dbReference>
<dbReference type="InterPro" id="IPR051455">
    <property type="entry name" value="Bact_solute-bind_prot3"/>
</dbReference>
<evidence type="ECO:0000256" key="2">
    <source>
        <dbReference type="ARBA" id="ARBA00022448"/>
    </source>
</evidence>
<accession>A0ABU5R7X4</accession>
<evidence type="ECO:0000256" key="3">
    <source>
        <dbReference type="ARBA" id="ARBA00022729"/>
    </source>
</evidence>
<protein>
    <submittedName>
        <fullName evidence="8">Glutamate ABC transporter substrate-binding protein</fullName>
    </submittedName>
</protein>
<feature type="domain" description="Solute-binding protein family 3/N-terminal" evidence="7">
    <location>
        <begin position="88"/>
        <end position="311"/>
    </location>
</feature>
<dbReference type="CDD" id="cd13690">
    <property type="entry name" value="PBP2_GluB"/>
    <property type="match status" value="1"/>
</dbReference>